<evidence type="ECO:0000256" key="2">
    <source>
        <dbReference type="SAM" id="MobiDB-lite"/>
    </source>
</evidence>
<dbReference type="Pfam" id="PF00400">
    <property type="entry name" value="WD40"/>
    <property type="match status" value="1"/>
</dbReference>
<dbReference type="AlphaFoldDB" id="A0A9K3LXT8"/>
<protein>
    <submittedName>
        <fullName evidence="4">WD repeat-containing protein</fullName>
    </submittedName>
</protein>
<evidence type="ECO:0000313" key="5">
    <source>
        <dbReference type="Proteomes" id="UP000693970"/>
    </source>
</evidence>
<dbReference type="SMART" id="SM00320">
    <property type="entry name" value="WD40"/>
    <property type="match status" value="3"/>
</dbReference>
<evidence type="ECO:0000256" key="1">
    <source>
        <dbReference type="PROSITE-ProRule" id="PRU00221"/>
    </source>
</evidence>
<feature type="repeat" description="WD" evidence="1">
    <location>
        <begin position="544"/>
        <end position="563"/>
    </location>
</feature>
<organism evidence="4 5">
    <name type="scientific">Nitzschia inconspicua</name>
    <dbReference type="NCBI Taxonomy" id="303405"/>
    <lineage>
        <taxon>Eukaryota</taxon>
        <taxon>Sar</taxon>
        <taxon>Stramenopiles</taxon>
        <taxon>Ochrophyta</taxon>
        <taxon>Bacillariophyta</taxon>
        <taxon>Bacillariophyceae</taxon>
        <taxon>Bacillariophycidae</taxon>
        <taxon>Bacillariales</taxon>
        <taxon>Bacillariaceae</taxon>
        <taxon>Nitzschia</taxon>
    </lineage>
</organism>
<reference evidence="4" key="2">
    <citation type="submission" date="2021-04" db="EMBL/GenBank/DDBJ databases">
        <authorList>
            <person name="Podell S."/>
        </authorList>
    </citation>
    <scope>NUCLEOTIDE SEQUENCE</scope>
    <source>
        <strain evidence="4">Hildebrandi</strain>
    </source>
</reference>
<sequence>MSVTTGPSTGTVLGSLLPLLVYMSLNSASVHLSDAFISPPYSASTRTRTPSSAEFNLQSLGSRLKPLLQTTHYDDFGDFFFPKKSNNDNNSDRNTEGSFLSDSDLYAALRARQALLEKEQQYNKGSSSSSSSFSLSSAKSFDVFEDDQEEKEMIRYNWKEANCVSSVRLQLDDWIRRLAIDLYPLVVCGSARGHLYLADLEAGNGDSSGSSGAGVSTKNGGSPTGRRLGQLDCLKRVHASHLEESIDTESPEQLNEAMEVLFGNYDGGGVLAIAAKKDWIVSSGREGGVHVCSIVGTEEDVYTGSRGGKSKQTRLHLQPLGRLRGLEEEQDDFYGKLESPLKAVPASTYRTPPLITSLAFDDQGTLWAAGYDGILRGYDYEQTDVDDQPLMLRQKHPDHQVDMGSPILSISLNDEIGCGVATTLSQGVVLFSLRDGKILSKWNPFENTKRGEFARSALLVQTDRPQPFDDQTEGRASNMELIYPDSHWSVIAGGSKGTLYQRPLGIQIRNGLISEKHPLMDFEDGFVDRRIRPNHLGQIVAMGSPSTGLLVTGSHDGTMRVWDCSLYKNDDDDENGEDGNPTDISIELVHDDSSLESKTKKPRVLYALSGYKVWLGSIFANDRKLVSDGADNSIIVHSFDEDEEDVLRSREEDDEDMEDFTFD</sequence>
<accession>A0A9K3LXT8</accession>
<proteinExistence type="predicted"/>
<keyword evidence="3" id="KW-0732">Signal</keyword>
<name>A0A9K3LXT8_9STRA</name>
<feature type="region of interest" description="Disordered" evidence="2">
    <location>
        <begin position="644"/>
        <end position="663"/>
    </location>
</feature>
<feature type="chain" id="PRO_5039915858" evidence="3">
    <location>
        <begin position="36"/>
        <end position="663"/>
    </location>
</feature>
<keyword evidence="5" id="KW-1185">Reference proteome</keyword>
<gene>
    <name evidence="4" type="ORF">IV203_031309</name>
</gene>
<dbReference type="EMBL" id="JAGRRH010000006">
    <property type="protein sequence ID" value="KAG7368566.1"/>
    <property type="molecule type" value="Genomic_DNA"/>
</dbReference>
<dbReference type="Proteomes" id="UP000693970">
    <property type="component" value="Unassembled WGS sequence"/>
</dbReference>
<dbReference type="InterPro" id="IPR001680">
    <property type="entry name" value="WD40_rpt"/>
</dbReference>
<dbReference type="OrthoDB" id="674604at2759"/>
<dbReference type="PROSITE" id="PS50082">
    <property type="entry name" value="WD_REPEATS_2"/>
    <property type="match status" value="1"/>
</dbReference>
<evidence type="ECO:0000313" key="4">
    <source>
        <dbReference type="EMBL" id="KAG7368566.1"/>
    </source>
</evidence>
<feature type="compositionally biased region" description="Acidic residues" evidence="2">
    <location>
        <begin position="652"/>
        <end position="663"/>
    </location>
</feature>
<feature type="region of interest" description="Disordered" evidence="2">
    <location>
        <begin position="205"/>
        <end position="228"/>
    </location>
</feature>
<evidence type="ECO:0000256" key="3">
    <source>
        <dbReference type="SAM" id="SignalP"/>
    </source>
</evidence>
<feature type="signal peptide" evidence="3">
    <location>
        <begin position="1"/>
        <end position="35"/>
    </location>
</feature>
<comment type="caution">
    <text evidence="4">The sequence shown here is derived from an EMBL/GenBank/DDBJ whole genome shotgun (WGS) entry which is preliminary data.</text>
</comment>
<keyword evidence="1" id="KW-0853">WD repeat</keyword>
<reference evidence="4" key="1">
    <citation type="journal article" date="2021" name="Sci. Rep.">
        <title>Diploid genomic architecture of Nitzschia inconspicua, an elite biomass production diatom.</title>
        <authorList>
            <person name="Oliver A."/>
            <person name="Podell S."/>
            <person name="Pinowska A."/>
            <person name="Traller J.C."/>
            <person name="Smith S.R."/>
            <person name="McClure R."/>
            <person name="Beliaev A."/>
            <person name="Bohutskyi P."/>
            <person name="Hill E.A."/>
            <person name="Rabines A."/>
            <person name="Zheng H."/>
            <person name="Allen L.Z."/>
            <person name="Kuo A."/>
            <person name="Grigoriev I.V."/>
            <person name="Allen A.E."/>
            <person name="Hazlebeck D."/>
            <person name="Allen E.E."/>
        </authorList>
    </citation>
    <scope>NUCLEOTIDE SEQUENCE</scope>
    <source>
        <strain evidence="4">Hildebrandi</strain>
    </source>
</reference>
<feature type="compositionally biased region" description="Low complexity" evidence="2">
    <location>
        <begin position="205"/>
        <end position="216"/>
    </location>
</feature>